<name>A0AC34FMJ9_9BILA</name>
<dbReference type="WBParaSite" id="ES5_v2.g18548.t1">
    <property type="protein sequence ID" value="ES5_v2.g18548.t1"/>
    <property type="gene ID" value="ES5_v2.g18548"/>
</dbReference>
<evidence type="ECO:0000313" key="1">
    <source>
        <dbReference type="Proteomes" id="UP000887579"/>
    </source>
</evidence>
<protein>
    <submittedName>
        <fullName evidence="2">Phosphoglycerate kinase</fullName>
    </submittedName>
</protein>
<dbReference type="Proteomes" id="UP000887579">
    <property type="component" value="Unplaced"/>
</dbReference>
<accession>A0AC34FMJ9</accession>
<evidence type="ECO:0000313" key="2">
    <source>
        <dbReference type="WBParaSite" id="ES5_v2.g18548.t1"/>
    </source>
</evidence>
<proteinExistence type="predicted"/>
<reference evidence="2" key="1">
    <citation type="submission" date="2022-11" db="UniProtKB">
        <authorList>
            <consortium name="WormBaseParasite"/>
        </authorList>
    </citation>
    <scope>IDENTIFICATION</scope>
</reference>
<sequence length="167" mass="18157">MAEGDSHKFIESEIPALGLYLGSESTKQFPDVVKCAKTIVWNGPAGVYQFKNFAYKIVDAKSGISDDQMGLDFPPEITKQKSEVVQRSKTILWHGPAGVSEHENFANGTKCLMELVVDATERGSFSIIVGEATSKACENLGAQDKMSHIATGYASAFTLLEGIVFWC</sequence>
<organism evidence="1 2">
    <name type="scientific">Panagrolaimus sp. ES5</name>
    <dbReference type="NCBI Taxonomy" id="591445"/>
    <lineage>
        <taxon>Eukaryota</taxon>
        <taxon>Metazoa</taxon>
        <taxon>Ecdysozoa</taxon>
        <taxon>Nematoda</taxon>
        <taxon>Chromadorea</taxon>
        <taxon>Rhabditida</taxon>
        <taxon>Tylenchina</taxon>
        <taxon>Panagrolaimomorpha</taxon>
        <taxon>Panagrolaimoidea</taxon>
        <taxon>Panagrolaimidae</taxon>
        <taxon>Panagrolaimus</taxon>
    </lineage>
</organism>